<comment type="caution">
    <text evidence="2">The sequence shown here is derived from an EMBL/GenBank/DDBJ whole genome shotgun (WGS) entry which is preliminary data.</text>
</comment>
<dbReference type="RefSeq" id="WP_199383238.1">
    <property type="nucleotide sequence ID" value="NZ_JAEMHM010000004.1"/>
</dbReference>
<evidence type="ECO:0000313" key="3">
    <source>
        <dbReference type="Proteomes" id="UP000636888"/>
    </source>
</evidence>
<gene>
    <name evidence="2" type="ORF">JFN93_05865</name>
</gene>
<keyword evidence="3" id="KW-1185">Reference proteome</keyword>
<protein>
    <submittedName>
        <fullName evidence="2">Uncharacterized protein</fullName>
    </submittedName>
</protein>
<accession>A0A8J7JE67</accession>
<evidence type="ECO:0000256" key="1">
    <source>
        <dbReference type="SAM" id="MobiDB-lite"/>
    </source>
</evidence>
<sequence>MEKRRYVAGERQQGKVPGEGLHHGSGIHFNRTEDVQVNCPKCKAKLGMMKDRIVVGTGAVHCIRCYICGYWVQSEPS</sequence>
<organism evidence="2 3">
    <name type="scientific">Geomesophilobacter sediminis</name>
    <dbReference type="NCBI Taxonomy" id="2798584"/>
    <lineage>
        <taxon>Bacteria</taxon>
        <taxon>Pseudomonadati</taxon>
        <taxon>Thermodesulfobacteriota</taxon>
        <taxon>Desulfuromonadia</taxon>
        <taxon>Geobacterales</taxon>
        <taxon>Geobacteraceae</taxon>
        <taxon>Geomesophilobacter</taxon>
    </lineage>
</organism>
<reference evidence="2" key="1">
    <citation type="submission" date="2020-12" db="EMBL/GenBank/DDBJ databases">
        <title>Geomonas sp. Red875, isolated from river sediment.</title>
        <authorList>
            <person name="Xu Z."/>
            <person name="Zhang Z."/>
            <person name="Masuda Y."/>
            <person name="Itoh H."/>
            <person name="Senoo K."/>
        </authorList>
    </citation>
    <scope>NUCLEOTIDE SEQUENCE</scope>
    <source>
        <strain evidence="2">Red875</strain>
    </source>
</reference>
<dbReference type="EMBL" id="JAEMHM010000004">
    <property type="protein sequence ID" value="MBJ6724224.1"/>
    <property type="molecule type" value="Genomic_DNA"/>
</dbReference>
<name>A0A8J7JE67_9BACT</name>
<feature type="region of interest" description="Disordered" evidence="1">
    <location>
        <begin position="1"/>
        <end position="27"/>
    </location>
</feature>
<evidence type="ECO:0000313" key="2">
    <source>
        <dbReference type="EMBL" id="MBJ6724224.1"/>
    </source>
</evidence>
<dbReference type="AlphaFoldDB" id="A0A8J7JE67"/>
<dbReference type="Proteomes" id="UP000636888">
    <property type="component" value="Unassembled WGS sequence"/>
</dbReference>
<proteinExistence type="predicted"/>